<dbReference type="InterPro" id="IPR005119">
    <property type="entry name" value="LysR_subst-bd"/>
</dbReference>
<evidence type="ECO:0000256" key="1">
    <source>
        <dbReference type="ARBA" id="ARBA00009437"/>
    </source>
</evidence>
<evidence type="ECO:0000256" key="3">
    <source>
        <dbReference type="ARBA" id="ARBA00023125"/>
    </source>
</evidence>
<comment type="similarity">
    <text evidence="1">Belongs to the LysR transcriptional regulatory family.</text>
</comment>
<name>A0ABV2JX39_9GAMM</name>
<keyword evidence="4" id="KW-0804">Transcription</keyword>
<dbReference type="PANTHER" id="PTHR30537:SF5">
    <property type="entry name" value="HTH-TYPE TRANSCRIPTIONAL ACTIVATOR TTDR-RELATED"/>
    <property type="match status" value="1"/>
</dbReference>
<dbReference type="SUPFAM" id="SSF46785">
    <property type="entry name" value="Winged helix' DNA-binding domain"/>
    <property type="match status" value="1"/>
</dbReference>
<dbReference type="Gene3D" id="3.40.190.290">
    <property type="match status" value="1"/>
</dbReference>
<keyword evidence="7" id="KW-1185">Reference proteome</keyword>
<reference evidence="6 7" key="1">
    <citation type="submission" date="2024-06" db="EMBL/GenBank/DDBJ databases">
        <title>Sorghum-associated microbial communities from plants grown in Nebraska, USA.</title>
        <authorList>
            <person name="Schachtman D."/>
        </authorList>
    </citation>
    <scope>NUCLEOTIDE SEQUENCE [LARGE SCALE GENOMIC DNA]</scope>
    <source>
        <strain evidence="6 7">1073</strain>
    </source>
</reference>
<evidence type="ECO:0000256" key="4">
    <source>
        <dbReference type="ARBA" id="ARBA00023163"/>
    </source>
</evidence>
<dbReference type="InterPro" id="IPR036390">
    <property type="entry name" value="WH_DNA-bd_sf"/>
</dbReference>
<evidence type="ECO:0000313" key="7">
    <source>
        <dbReference type="Proteomes" id="UP001549184"/>
    </source>
</evidence>
<dbReference type="PROSITE" id="PS50931">
    <property type="entry name" value="HTH_LYSR"/>
    <property type="match status" value="1"/>
</dbReference>
<dbReference type="Pfam" id="PF03466">
    <property type="entry name" value="LysR_substrate"/>
    <property type="match status" value="1"/>
</dbReference>
<evidence type="ECO:0000256" key="2">
    <source>
        <dbReference type="ARBA" id="ARBA00023015"/>
    </source>
</evidence>
<dbReference type="Gene3D" id="1.10.10.10">
    <property type="entry name" value="Winged helix-like DNA-binding domain superfamily/Winged helix DNA-binding domain"/>
    <property type="match status" value="1"/>
</dbReference>
<gene>
    <name evidence="6" type="ORF">ABIC75_002868</name>
</gene>
<feature type="domain" description="HTH lysR-type" evidence="5">
    <location>
        <begin position="1"/>
        <end position="59"/>
    </location>
</feature>
<comment type="caution">
    <text evidence="6">The sequence shown here is derived from an EMBL/GenBank/DDBJ whole genome shotgun (WGS) entry which is preliminary data.</text>
</comment>
<accession>A0ABV2JX39</accession>
<sequence length="297" mass="32699">MDRYAAMKIFVKVAECDSLAEAARTLFMSASAVTRAITYLEEQIGTRLFVRTTRALKITEAGVRYLQDCRRILADIEASESAAASAYSTPSGKLTVTAPELFGQLYVLPILLDFLQLHRRVVGHALFTNRVTDLVAEEIDVSVRIGHLPDSDYRAIRVGSVRSIVCGSPSYFAAHGIPMTPSELHGHNAIAVADAWSPQDWEFCHPDTAVTITPRLLCSNDDSCIAATMAGWGLTKIMVYKIATPLVEGRLQQVLSEFEGPPLPIHVLVPEGRHVSAKVKLFLDMLVERLRHNSVLN</sequence>
<proteinExistence type="inferred from homology"/>
<keyword evidence="2" id="KW-0805">Transcription regulation</keyword>
<keyword evidence="3 6" id="KW-0238">DNA-binding</keyword>
<dbReference type="PANTHER" id="PTHR30537">
    <property type="entry name" value="HTH-TYPE TRANSCRIPTIONAL REGULATOR"/>
    <property type="match status" value="1"/>
</dbReference>
<dbReference type="CDD" id="cd08471">
    <property type="entry name" value="PBP2_CrgA_like_2"/>
    <property type="match status" value="1"/>
</dbReference>
<dbReference type="InterPro" id="IPR000847">
    <property type="entry name" value="LysR_HTH_N"/>
</dbReference>
<dbReference type="InterPro" id="IPR058163">
    <property type="entry name" value="LysR-type_TF_proteobact-type"/>
</dbReference>
<protein>
    <submittedName>
        <fullName evidence="6">DNA-binding transcriptional LysR family regulator</fullName>
    </submittedName>
</protein>
<dbReference type="RefSeq" id="WP_354014529.1">
    <property type="nucleotide sequence ID" value="NZ_JBEPMU010000004.1"/>
</dbReference>
<dbReference type="Pfam" id="PF00126">
    <property type="entry name" value="HTH_1"/>
    <property type="match status" value="1"/>
</dbReference>
<dbReference type="GO" id="GO:0003677">
    <property type="term" value="F:DNA binding"/>
    <property type="evidence" value="ECO:0007669"/>
    <property type="project" value="UniProtKB-KW"/>
</dbReference>
<dbReference type="Proteomes" id="UP001549184">
    <property type="component" value="Unassembled WGS sequence"/>
</dbReference>
<evidence type="ECO:0000313" key="6">
    <source>
        <dbReference type="EMBL" id="MET3653132.1"/>
    </source>
</evidence>
<dbReference type="SUPFAM" id="SSF53850">
    <property type="entry name" value="Periplasmic binding protein-like II"/>
    <property type="match status" value="1"/>
</dbReference>
<dbReference type="InterPro" id="IPR036388">
    <property type="entry name" value="WH-like_DNA-bd_sf"/>
</dbReference>
<evidence type="ECO:0000259" key="5">
    <source>
        <dbReference type="PROSITE" id="PS50931"/>
    </source>
</evidence>
<dbReference type="EMBL" id="JBEPMU010000004">
    <property type="protein sequence ID" value="MET3653132.1"/>
    <property type="molecule type" value="Genomic_DNA"/>
</dbReference>
<organism evidence="6 7">
    <name type="scientific">Dyella japonica</name>
    <dbReference type="NCBI Taxonomy" id="231455"/>
    <lineage>
        <taxon>Bacteria</taxon>
        <taxon>Pseudomonadati</taxon>
        <taxon>Pseudomonadota</taxon>
        <taxon>Gammaproteobacteria</taxon>
        <taxon>Lysobacterales</taxon>
        <taxon>Rhodanobacteraceae</taxon>
        <taxon>Dyella</taxon>
    </lineage>
</organism>